<dbReference type="AlphaFoldDB" id="A0A1I7J5P2"/>
<comment type="similarity">
    <text evidence="1">Belongs to the universal stress protein A family.</text>
</comment>
<evidence type="ECO:0000259" key="2">
    <source>
        <dbReference type="Pfam" id="PF00582"/>
    </source>
</evidence>
<dbReference type="Proteomes" id="UP000199391">
    <property type="component" value="Unassembled WGS sequence"/>
</dbReference>
<dbReference type="STRING" id="1035707.SAMN05216552_101083"/>
<keyword evidence="4" id="KW-1185">Reference proteome</keyword>
<dbReference type="SUPFAM" id="SSF52402">
    <property type="entry name" value="Adenine nucleotide alpha hydrolases-like"/>
    <property type="match status" value="2"/>
</dbReference>
<proteinExistence type="inferred from homology"/>
<reference evidence="4" key="1">
    <citation type="submission" date="2016-10" db="EMBL/GenBank/DDBJ databases">
        <authorList>
            <person name="Varghese N."/>
            <person name="Submissions S."/>
        </authorList>
    </citation>
    <scope>NUCLEOTIDE SEQUENCE [LARGE SCALE GENOMIC DNA]</scope>
    <source>
        <strain evidence="4">CGMCC 1.11014</strain>
    </source>
</reference>
<dbReference type="PRINTS" id="PR01438">
    <property type="entry name" value="UNVRSLSTRESS"/>
</dbReference>
<evidence type="ECO:0000256" key="1">
    <source>
        <dbReference type="ARBA" id="ARBA00008791"/>
    </source>
</evidence>
<dbReference type="RefSeq" id="WP_093555927.1">
    <property type="nucleotide sequence ID" value="NZ_FPBO01000010.1"/>
</dbReference>
<organism evidence="3 4">
    <name type="scientific">Pseudoduganella namucuonensis</name>
    <dbReference type="NCBI Taxonomy" id="1035707"/>
    <lineage>
        <taxon>Bacteria</taxon>
        <taxon>Pseudomonadati</taxon>
        <taxon>Pseudomonadota</taxon>
        <taxon>Betaproteobacteria</taxon>
        <taxon>Burkholderiales</taxon>
        <taxon>Oxalobacteraceae</taxon>
        <taxon>Telluria group</taxon>
        <taxon>Pseudoduganella</taxon>
    </lineage>
</organism>
<name>A0A1I7J5P2_9BURK</name>
<dbReference type="OrthoDB" id="9804721at2"/>
<dbReference type="InterPro" id="IPR006016">
    <property type="entry name" value="UspA"/>
</dbReference>
<protein>
    <submittedName>
        <fullName evidence="3">Nucleotide-binding universal stress protein, UspA family</fullName>
    </submittedName>
</protein>
<dbReference type="PANTHER" id="PTHR46268:SF15">
    <property type="entry name" value="UNIVERSAL STRESS PROTEIN HP_0031"/>
    <property type="match status" value="1"/>
</dbReference>
<dbReference type="PANTHER" id="PTHR46268">
    <property type="entry name" value="STRESS RESPONSE PROTEIN NHAX"/>
    <property type="match status" value="1"/>
</dbReference>
<sequence>MSYRSILVHVDDAPRVAERIRYAVELALLDDGHLLGVAMTGISRALYQNAILDEQDPNLALHLNFLRERANRSLEQFAPLVQRLGLQSLEQRVVDDDPGAGLSLLARHADLVVIGQADPEHMSTSAGSEFPAQVLTNSGRPVLVVPYAGPPRPAGGQHAPARRVLVAWNASKEAARAVSDALPLLKRADAVWIAVFDPDTEKALHGESPGADLLQYLARHGVDAVILVRQTQRSGVLKRPSGTGEALLSLAAEQECDLMVLGAYGHSRFRETLLGGATRTVLESMTVPVFMAH</sequence>
<accession>A0A1I7J5P2</accession>
<dbReference type="Pfam" id="PF00582">
    <property type="entry name" value="Usp"/>
    <property type="match status" value="1"/>
</dbReference>
<dbReference type="InterPro" id="IPR006015">
    <property type="entry name" value="Universal_stress_UspA"/>
</dbReference>
<evidence type="ECO:0000313" key="4">
    <source>
        <dbReference type="Proteomes" id="UP000199391"/>
    </source>
</evidence>
<feature type="domain" description="UspA" evidence="2">
    <location>
        <begin position="162"/>
        <end position="292"/>
    </location>
</feature>
<dbReference type="Gene3D" id="3.40.50.12370">
    <property type="match status" value="1"/>
</dbReference>
<gene>
    <name evidence="3" type="ORF">SAMN05216552_101083</name>
</gene>
<dbReference type="CDD" id="cd00293">
    <property type="entry name" value="USP-like"/>
    <property type="match status" value="1"/>
</dbReference>
<evidence type="ECO:0000313" key="3">
    <source>
        <dbReference type="EMBL" id="SFU80529.1"/>
    </source>
</evidence>
<dbReference type="EMBL" id="FPBO01000010">
    <property type="protein sequence ID" value="SFU80529.1"/>
    <property type="molecule type" value="Genomic_DNA"/>
</dbReference>